<dbReference type="Proteomes" id="UP000192906">
    <property type="component" value="Unassembled WGS sequence"/>
</dbReference>
<evidence type="ECO:0000256" key="1">
    <source>
        <dbReference type="SAM" id="Coils"/>
    </source>
</evidence>
<dbReference type="InterPro" id="IPR034706">
    <property type="entry name" value="CpoB"/>
</dbReference>
<evidence type="ECO:0000313" key="3">
    <source>
        <dbReference type="Proteomes" id="UP000192906"/>
    </source>
</evidence>
<dbReference type="InterPro" id="IPR014162">
    <property type="entry name" value="CpoB_C"/>
</dbReference>
<dbReference type="GO" id="GO:0051301">
    <property type="term" value="P:cell division"/>
    <property type="evidence" value="ECO:0007669"/>
    <property type="project" value="InterPro"/>
</dbReference>
<organism evidence="2 3">
    <name type="scientific">Desulfovibrio gilichinskyi</name>
    <dbReference type="NCBI Taxonomy" id="1519643"/>
    <lineage>
        <taxon>Bacteria</taxon>
        <taxon>Pseudomonadati</taxon>
        <taxon>Thermodesulfobacteriota</taxon>
        <taxon>Desulfovibrionia</taxon>
        <taxon>Desulfovibrionales</taxon>
        <taxon>Desulfovibrionaceae</taxon>
        <taxon>Desulfovibrio</taxon>
    </lineage>
</organism>
<dbReference type="Pfam" id="PF13174">
    <property type="entry name" value="TPR_6"/>
    <property type="match status" value="2"/>
</dbReference>
<dbReference type="SUPFAM" id="SSF48452">
    <property type="entry name" value="TPR-like"/>
    <property type="match status" value="1"/>
</dbReference>
<proteinExistence type="inferred from homology"/>
<dbReference type="PROSITE" id="PS51257">
    <property type="entry name" value="PROKAR_LIPOPROTEIN"/>
    <property type="match status" value="1"/>
</dbReference>
<gene>
    <name evidence="2" type="ORF">SAMN06295933_0698</name>
</gene>
<dbReference type="STRING" id="1519643.SAMN06295933_0698"/>
<evidence type="ECO:0000313" key="2">
    <source>
        <dbReference type="EMBL" id="SME94379.1"/>
    </source>
</evidence>
<dbReference type="InterPro" id="IPR019734">
    <property type="entry name" value="TPR_rpt"/>
</dbReference>
<reference evidence="3" key="1">
    <citation type="submission" date="2017-04" db="EMBL/GenBank/DDBJ databases">
        <authorList>
            <person name="Varghese N."/>
            <person name="Submissions S."/>
        </authorList>
    </citation>
    <scope>NUCLEOTIDE SEQUENCE [LARGE SCALE GENOMIC DNA]</scope>
    <source>
        <strain evidence="3">K3S</strain>
    </source>
</reference>
<dbReference type="OrthoDB" id="13540at2"/>
<keyword evidence="1" id="KW-0175">Coiled coil</keyword>
<dbReference type="AlphaFoldDB" id="A0A1X7CDF4"/>
<accession>A0A1X7CDF4</accession>
<dbReference type="NCBIfam" id="TIGR02795">
    <property type="entry name" value="tol_pal_ybgF"/>
    <property type="match status" value="1"/>
</dbReference>
<sequence length="305" mass="33984">MKNNYKNCLAISILTLSVITGLGGCVTTVDMDNLRMEMRQSRSQVNKKIETLDQQINQTENSIRNEIKEFNTPVQTRQANLWAEVNSLKIDMSKIQGSLDSLNLKIQGITGGASNSTISFRELSQQVNLMRMALESQLDMDLDLIKPQAEKAHPAAVSATVSQATGLAAVLETPAKKETSIDPAQALYDKALESFKAREYKKAIADWSEFSKTFPTNELVPNSLFWEGECYYQLNDYPNAALKYQVVIAKYPKNNKYKSAMLKQGICLIKLGKTKSGKYILEDLIKKAPSSAEAKRAKEVISSIK</sequence>
<dbReference type="InterPro" id="IPR011990">
    <property type="entry name" value="TPR-like_helical_dom_sf"/>
</dbReference>
<protein>
    <submittedName>
        <fullName evidence="2">Tol-pal system protein YbgF</fullName>
    </submittedName>
</protein>
<keyword evidence="3" id="KW-1185">Reference proteome</keyword>
<dbReference type="HAMAP" id="MF_02066">
    <property type="entry name" value="CpoB"/>
    <property type="match status" value="1"/>
</dbReference>
<feature type="coiled-coil region" evidence="1">
    <location>
        <begin position="31"/>
        <end position="69"/>
    </location>
</feature>
<dbReference type="EMBL" id="FWZU01000001">
    <property type="protein sequence ID" value="SME94379.1"/>
    <property type="molecule type" value="Genomic_DNA"/>
</dbReference>
<dbReference type="RefSeq" id="WP_085098310.1">
    <property type="nucleotide sequence ID" value="NZ_FWZU01000001.1"/>
</dbReference>
<name>A0A1X7CDF4_9BACT</name>
<dbReference type="Gene3D" id="1.25.40.10">
    <property type="entry name" value="Tetratricopeptide repeat domain"/>
    <property type="match status" value="1"/>
</dbReference>